<evidence type="ECO:0000313" key="2">
    <source>
        <dbReference type="Proteomes" id="UP000501076"/>
    </source>
</evidence>
<sequence length="95" mass="11345">MRSIVKTFEKAVIKDMQQITNYTEIDWNKVYLDGGEIDFQDDIVDVIFYVNDSNNKNKYKFWYDYEIKQGGLYIVGLDKNNSEELTDLWTNQILE</sequence>
<accession>A0A6M6E4F7</accession>
<dbReference type="Proteomes" id="UP000501076">
    <property type="component" value="Plasmid pFDU301A"/>
</dbReference>
<organism evidence="1 2">
    <name type="scientific">Priestia megaterium</name>
    <name type="common">Bacillus megaterium</name>
    <dbReference type="NCBI Taxonomy" id="1404"/>
    <lineage>
        <taxon>Bacteria</taxon>
        <taxon>Bacillati</taxon>
        <taxon>Bacillota</taxon>
        <taxon>Bacilli</taxon>
        <taxon>Bacillales</taxon>
        <taxon>Bacillaceae</taxon>
        <taxon>Priestia</taxon>
    </lineage>
</organism>
<evidence type="ECO:0000313" key="1">
    <source>
        <dbReference type="EMBL" id="QJX80526.1"/>
    </source>
</evidence>
<geneLocation type="plasmid" evidence="2">
    <name>pfdu301a</name>
</geneLocation>
<dbReference type="AlphaFoldDB" id="A0A6M6E4F7"/>
<proteinExistence type="predicted"/>
<dbReference type="RefSeq" id="WP_171778518.1">
    <property type="nucleotide sequence ID" value="NZ_CP045273.1"/>
</dbReference>
<reference evidence="1 2" key="1">
    <citation type="submission" date="2019-10" db="EMBL/GenBank/DDBJ databases">
        <title>Complete genome sequences for adaption low water activity.</title>
        <authorList>
            <person name="Zhao L."/>
            <person name="Zhong J."/>
        </authorList>
    </citation>
    <scope>NUCLEOTIDE SEQUENCE [LARGE SCALE GENOMIC DNA]</scope>
    <source>
        <strain evidence="1 2">FDU301</strain>
        <plasmid evidence="2">pfdu301a</plasmid>
    </source>
</reference>
<dbReference type="EMBL" id="CP045273">
    <property type="protein sequence ID" value="QJX80526.1"/>
    <property type="molecule type" value="Genomic_DNA"/>
</dbReference>
<gene>
    <name evidence="1" type="ORF">FDZ14_31035</name>
</gene>
<name>A0A6M6E4F7_PRIMG</name>
<protein>
    <submittedName>
        <fullName evidence="1">Uncharacterized protein</fullName>
    </submittedName>
</protein>
<keyword evidence="1" id="KW-0614">Plasmid</keyword>